<proteinExistence type="predicted"/>
<dbReference type="SMART" id="SM01012">
    <property type="entry name" value="ANTAR"/>
    <property type="match status" value="1"/>
</dbReference>
<dbReference type="Gene3D" id="1.10.10.10">
    <property type="entry name" value="Winged helix-like DNA-binding domain superfamily/Winged helix DNA-binding domain"/>
    <property type="match status" value="1"/>
</dbReference>
<dbReference type="PIRSF" id="PIRSF036382">
    <property type="entry name" value="RR_antiterm"/>
    <property type="match status" value="1"/>
</dbReference>
<dbReference type="SUPFAM" id="SSF52172">
    <property type="entry name" value="CheY-like"/>
    <property type="match status" value="1"/>
</dbReference>
<protein>
    <submittedName>
        <fullName evidence="2">AmiR/NasT family two-component response regulator</fullName>
    </submittedName>
</protein>
<evidence type="ECO:0000313" key="3">
    <source>
        <dbReference type="Proteomes" id="UP001241603"/>
    </source>
</evidence>
<dbReference type="Proteomes" id="UP001241603">
    <property type="component" value="Unassembled WGS sequence"/>
</dbReference>
<evidence type="ECO:0000259" key="1">
    <source>
        <dbReference type="PROSITE" id="PS50921"/>
    </source>
</evidence>
<evidence type="ECO:0000313" key="2">
    <source>
        <dbReference type="EMBL" id="MDQ0438222.1"/>
    </source>
</evidence>
<dbReference type="InterPro" id="IPR011006">
    <property type="entry name" value="CheY-like_superfamily"/>
</dbReference>
<feature type="domain" description="ANTAR" evidence="1">
    <location>
        <begin position="133"/>
        <end position="194"/>
    </location>
</feature>
<keyword evidence="3" id="KW-1185">Reference proteome</keyword>
<dbReference type="Pfam" id="PF03861">
    <property type="entry name" value="ANTAR"/>
    <property type="match status" value="1"/>
</dbReference>
<accession>A0ABU0H892</accession>
<comment type="caution">
    <text evidence="2">The sequence shown here is derived from an EMBL/GenBank/DDBJ whole genome shotgun (WGS) entry which is preliminary data.</text>
</comment>
<name>A0ABU0H892_9HYPH</name>
<dbReference type="PROSITE" id="PS50921">
    <property type="entry name" value="ANTAR"/>
    <property type="match status" value="1"/>
</dbReference>
<dbReference type="InterPro" id="IPR008327">
    <property type="entry name" value="Sig_transdc_resp-reg_antiterm"/>
</dbReference>
<dbReference type="RefSeq" id="WP_266349124.1">
    <property type="nucleotide sequence ID" value="NZ_JAPKNG010000003.1"/>
</dbReference>
<dbReference type="InterPro" id="IPR005561">
    <property type="entry name" value="ANTAR"/>
</dbReference>
<gene>
    <name evidence="2" type="ORF">QO014_002614</name>
</gene>
<reference evidence="2 3" key="1">
    <citation type="submission" date="2023-07" db="EMBL/GenBank/DDBJ databases">
        <title>Genomic Encyclopedia of Type Strains, Phase IV (KMG-IV): sequencing the most valuable type-strain genomes for metagenomic binning, comparative biology and taxonomic classification.</title>
        <authorList>
            <person name="Goeker M."/>
        </authorList>
    </citation>
    <scope>NUCLEOTIDE SEQUENCE [LARGE SCALE GENOMIC DNA]</scope>
    <source>
        <strain evidence="2 3">B6-8</strain>
    </source>
</reference>
<dbReference type="Gene3D" id="3.40.50.2300">
    <property type="match status" value="1"/>
</dbReference>
<sequence>MAPRVVQNFRGSRALVIASDGGSIDTLDATLIKLGLTVEHPAIADGLVELDMRTLRAEADILFIDGDLGVTLACESQADRLPPVPVIGLVGVEAPGRLKALLNQGATAFLRKPVHVGAVYTTLFLGINQFLQRRDLELQLDDHQKRRRRRRVVVKAIVLMMQRDGLDDEEAYAQLRRDSMRVRCSLEDYCEDYLNCRSTTTVDVPSAEPRLLADRR</sequence>
<dbReference type="InterPro" id="IPR036388">
    <property type="entry name" value="WH-like_DNA-bd_sf"/>
</dbReference>
<dbReference type="EMBL" id="JAUSVO010000003">
    <property type="protein sequence ID" value="MDQ0438222.1"/>
    <property type="molecule type" value="Genomic_DNA"/>
</dbReference>
<organism evidence="2 3">
    <name type="scientific">Kaistia dalseonensis</name>
    <dbReference type="NCBI Taxonomy" id="410840"/>
    <lineage>
        <taxon>Bacteria</taxon>
        <taxon>Pseudomonadati</taxon>
        <taxon>Pseudomonadota</taxon>
        <taxon>Alphaproteobacteria</taxon>
        <taxon>Hyphomicrobiales</taxon>
        <taxon>Kaistiaceae</taxon>
        <taxon>Kaistia</taxon>
    </lineage>
</organism>